<evidence type="ECO:0000313" key="2">
    <source>
        <dbReference type="Proteomes" id="UP000789570"/>
    </source>
</evidence>
<name>A0A9N9NAS9_9GLOM</name>
<organism evidence="1 2">
    <name type="scientific">Funneliformis caledonium</name>
    <dbReference type="NCBI Taxonomy" id="1117310"/>
    <lineage>
        <taxon>Eukaryota</taxon>
        <taxon>Fungi</taxon>
        <taxon>Fungi incertae sedis</taxon>
        <taxon>Mucoromycota</taxon>
        <taxon>Glomeromycotina</taxon>
        <taxon>Glomeromycetes</taxon>
        <taxon>Glomerales</taxon>
        <taxon>Glomeraceae</taxon>
        <taxon>Funneliformis</taxon>
    </lineage>
</organism>
<feature type="non-terminal residue" evidence="1">
    <location>
        <position position="1"/>
    </location>
</feature>
<comment type="caution">
    <text evidence="1">The sequence shown here is derived from an EMBL/GenBank/DDBJ whole genome shotgun (WGS) entry which is preliminary data.</text>
</comment>
<dbReference type="AlphaFoldDB" id="A0A9N9NAS9"/>
<protein>
    <submittedName>
        <fullName evidence="1">10390_t:CDS:1</fullName>
    </submittedName>
</protein>
<dbReference type="EMBL" id="CAJVPQ010009795">
    <property type="protein sequence ID" value="CAG8717972.1"/>
    <property type="molecule type" value="Genomic_DNA"/>
</dbReference>
<gene>
    <name evidence="1" type="ORF">FCALED_LOCUS14248</name>
</gene>
<sequence>QVKTFDVLFDEYVDSVINIQDKNKVAELSENLEDEFDEIKFNINDISREL</sequence>
<evidence type="ECO:0000313" key="1">
    <source>
        <dbReference type="EMBL" id="CAG8717972.1"/>
    </source>
</evidence>
<reference evidence="1" key="1">
    <citation type="submission" date="2021-06" db="EMBL/GenBank/DDBJ databases">
        <authorList>
            <person name="Kallberg Y."/>
            <person name="Tangrot J."/>
            <person name="Rosling A."/>
        </authorList>
    </citation>
    <scope>NUCLEOTIDE SEQUENCE</scope>
    <source>
        <strain evidence="1">UK204</strain>
    </source>
</reference>
<keyword evidence="2" id="KW-1185">Reference proteome</keyword>
<dbReference type="Proteomes" id="UP000789570">
    <property type="component" value="Unassembled WGS sequence"/>
</dbReference>
<proteinExistence type="predicted"/>
<accession>A0A9N9NAS9</accession>